<dbReference type="Gene3D" id="3.40.1090.10">
    <property type="entry name" value="Cytosolic phospholipase A2 catalytic domain"/>
    <property type="match status" value="2"/>
</dbReference>
<reference evidence="6" key="1">
    <citation type="submission" date="2020-10" db="EMBL/GenBank/DDBJ databases">
        <authorList>
            <person name="Gilroy R."/>
        </authorList>
    </citation>
    <scope>NUCLEOTIDE SEQUENCE</scope>
    <source>
        <strain evidence="6">13766</strain>
    </source>
</reference>
<dbReference type="GO" id="GO:0016787">
    <property type="term" value="F:hydrolase activity"/>
    <property type="evidence" value="ECO:0007669"/>
    <property type="project" value="UniProtKB-UniRule"/>
</dbReference>
<protein>
    <submittedName>
        <fullName evidence="6">Patatin family protein</fullName>
    </submittedName>
</protein>
<dbReference type="InterPro" id="IPR045943">
    <property type="entry name" value="DUF6363"/>
</dbReference>
<dbReference type="EMBL" id="DVJN01000092">
    <property type="protein sequence ID" value="HIS92297.1"/>
    <property type="molecule type" value="Genomic_DNA"/>
</dbReference>
<feature type="domain" description="PNPLA" evidence="5">
    <location>
        <begin position="5"/>
        <end position="174"/>
    </location>
</feature>
<evidence type="ECO:0000259" key="5">
    <source>
        <dbReference type="PROSITE" id="PS51635"/>
    </source>
</evidence>
<dbReference type="Proteomes" id="UP000824140">
    <property type="component" value="Unassembled WGS sequence"/>
</dbReference>
<comment type="caution">
    <text evidence="6">The sequence shown here is derived from an EMBL/GenBank/DDBJ whole genome shotgun (WGS) entry which is preliminary data.</text>
</comment>
<dbReference type="PROSITE" id="PS51635">
    <property type="entry name" value="PNPLA"/>
    <property type="match status" value="1"/>
</dbReference>
<dbReference type="InterPro" id="IPR037483">
    <property type="entry name" value="YjjU-like"/>
</dbReference>
<dbReference type="PANTHER" id="PTHR14226:SF25">
    <property type="entry name" value="PHOSPHOESTERASE"/>
    <property type="match status" value="1"/>
</dbReference>
<feature type="short sequence motif" description="GXGXXG" evidence="4">
    <location>
        <begin position="9"/>
        <end position="14"/>
    </location>
</feature>
<dbReference type="SUPFAM" id="SSF52151">
    <property type="entry name" value="FabD/lysophospholipase-like"/>
    <property type="match status" value="1"/>
</dbReference>
<keyword evidence="3 4" id="KW-0443">Lipid metabolism</keyword>
<dbReference type="InterPro" id="IPR050301">
    <property type="entry name" value="NTE"/>
</dbReference>
<feature type="active site" description="Nucleophile" evidence="4">
    <location>
        <position position="38"/>
    </location>
</feature>
<dbReference type="Pfam" id="PF19890">
    <property type="entry name" value="DUF6363"/>
    <property type="match status" value="1"/>
</dbReference>
<dbReference type="InterPro" id="IPR016035">
    <property type="entry name" value="Acyl_Trfase/lysoPLipase"/>
</dbReference>
<feature type="active site" description="Proton acceptor" evidence="4">
    <location>
        <position position="161"/>
    </location>
</feature>
<organism evidence="6 7">
    <name type="scientific">Candidatus Alectryocaccomicrobium excrementavium</name>
    <dbReference type="NCBI Taxonomy" id="2840668"/>
    <lineage>
        <taxon>Bacteria</taxon>
        <taxon>Bacillati</taxon>
        <taxon>Bacillota</taxon>
        <taxon>Clostridia</taxon>
        <taxon>Candidatus Alectryocaccomicrobium</taxon>
    </lineage>
</organism>
<accession>A0A9D1FZL6</accession>
<dbReference type="CDD" id="cd07208">
    <property type="entry name" value="Pat_hypo_Ecoli_yjju_like"/>
    <property type="match status" value="1"/>
</dbReference>
<gene>
    <name evidence="6" type="ORF">IAA84_04690</name>
</gene>
<sequence>MKTGLVDVGGGMRGIYAAGVLDFCLERHIAFDCCIGVSAGSANVASFLAGQKGRNFRYYTQYSLRREYMGMGNFVRLHNYVNLQYSYGALSNSDGEDPLDYAAMRENPAQFLIVAEEAVSGKPHYFTKDDIRQDDYRVLMASSTLPGVNRPFEIGGTLYYDGALADPVPIEKAFAEGCERVVLILTKPANVLRQPGKDPLFARWIRKSYPRSAQNLLKRAERYNASVARAKEYARQGRLLLIAPENTEGVSTLSRNSADMERLYHRGYRDGEQILAWFS</sequence>
<evidence type="ECO:0000313" key="6">
    <source>
        <dbReference type="EMBL" id="HIS92297.1"/>
    </source>
</evidence>
<evidence type="ECO:0000313" key="7">
    <source>
        <dbReference type="Proteomes" id="UP000824140"/>
    </source>
</evidence>
<dbReference type="InterPro" id="IPR002641">
    <property type="entry name" value="PNPLA_dom"/>
</dbReference>
<name>A0A9D1FZL6_9FIRM</name>
<feature type="short sequence motif" description="DGA/G" evidence="4">
    <location>
        <begin position="161"/>
        <end position="163"/>
    </location>
</feature>
<reference evidence="6" key="2">
    <citation type="journal article" date="2021" name="PeerJ">
        <title>Extensive microbial diversity within the chicken gut microbiome revealed by metagenomics and culture.</title>
        <authorList>
            <person name="Gilroy R."/>
            <person name="Ravi A."/>
            <person name="Getino M."/>
            <person name="Pursley I."/>
            <person name="Horton D.L."/>
            <person name="Alikhan N.F."/>
            <person name="Baker D."/>
            <person name="Gharbi K."/>
            <person name="Hall N."/>
            <person name="Watson M."/>
            <person name="Adriaenssens E.M."/>
            <person name="Foster-Nyarko E."/>
            <person name="Jarju S."/>
            <person name="Secka A."/>
            <person name="Antonio M."/>
            <person name="Oren A."/>
            <person name="Chaudhuri R.R."/>
            <person name="La Ragione R."/>
            <person name="Hildebrand F."/>
            <person name="Pallen M.J."/>
        </authorList>
    </citation>
    <scope>NUCLEOTIDE SEQUENCE</scope>
    <source>
        <strain evidence="6">13766</strain>
    </source>
</reference>
<keyword evidence="2 4" id="KW-0442">Lipid degradation</keyword>
<evidence type="ECO:0000256" key="1">
    <source>
        <dbReference type="ARBA" id="ARBA00022801"/>
    </source>
</evidence>
<dbReference type="AlphaFoldDB" id="A0A9D1FZL6"/>
<evidence type="ECO:0000256" key="2">
    <source>
        <dbReference type="ARBA" id="ARBA00022963"/>
    </source>
</evidence>
<evidence type="ECO:0000256" key="4">
    <source>
        <dbReference type="PROSITE-ProRule" id="PRU01161"/>
    </source>
</evidence>
<dbReference type="Pfam" id="PF01734">
    <property type="entry name" value="Patatin"/>
    <property type="match status" value="1"/>
</dbReference>
<dbReference type="GO" id="GO:0016042">
    <property type="term" value="P:lipid catabolic process"/>
    <property type="evidence" value="ECO:0007669"/>
    <property type="project" value="UniProtKB-UniRule"/>
</dbReference>
<keyword evidence="1 4" id="KW-0378">Hydrolase</keyword>
<dbReference type="PANTHER" id="PTHR14226">
    <property type="entry name" value="NEUROPATHY TARGET ESTERASE/SWISS CHEESE D.MELANOGASTER"/>
    <property type="match status" value="1"/>
</dbReference>
<feature type="short sequence motif" description="GXSXG" evidence="4">
    <location>
        <begin position="36"/>
        <end position="40"/>
    </location>
</feature>
<proteinExistence type="predicted"/>
<evidence type="ECO:0000256" key="3">
    <source>
        <dbReference type="ARBA" id="ARBA00023098"/>
    </source>
</evidence>